<reference evidence="2" key="1">
    <citation type="journal article" date="2024" name="Front. Bioeng. Biotechnol.">
        <title>Genome-scale model development and genomic sequencing of the oleaginous clade Lipomyces.</title>
        <authorList>
            <person name="Czajka J.J."/>
            <person name="Han Y."/>
            <person name="Kim J."/>
            <person name="Mondo S.J."/>
            <person name="Hofstad B.A."/>
            <person name="Robles A."/>
            <person name="Haridas S."/>
            <person name="Riley R."/>
            <person name="LaButti K."/>
            <person name="Pangilinan J."/>
            <person name="Andreopoulos W."/>
            <person name="Lipzen A."/>
            <person name="Yan J."/>
            <person name="Wang M."/>
            <person name="Ng V."/>
            <person name="Grigoriev I.V."/>
            <person name="Spatafora J.W."/>
            <person name="Magnuson J.K."/>
            <person name="Baker S.E."/>
            <person name="Pomraning K.R."/>
        </authorList>
    </citation>
    <scope>NUCLEOTIDE SEQUENCE [LARGE SCALE GENOMIC DNA]</scope>
    <source>
        <strain evidence="2">CBS 10300</strain>
    </source>
</reference>
<sequence length="78" mass="8963">MELSVTPETLSASRQSQAEPGHTDCGQMNVPGRFMFRRRFWTKGCCIPPMSKNEIVWKILRRAGWSEVHLDEVKKANT</sequence>
<name>A0ACC3TLL8_9ASCO</name>
<dbReference type="EMBL" id="MU970085">
    <property type="protein sequence ID" value="KAK9322019.1"/>
    <property type="molecule type" value="Genomic_DNA"/>
</dbReference>
<dbReference type="Proteomes" id="UP001489719">
    <property type="component" value="Unassembled WGS sequence"/>
</dbReference>
<comment type="caution">
    <text evidence="1">The sequence shown here is derived from an EMBL/GenBank/DDBJ whole genome shotgun (WGS) entry which is preliminary data.</text>
</comment>
<protein>
    <submittedName>
        <fullName evidence="1">Uncharacterized protein</fullName>
    </submittedName>
</protein>
<evidence type="ECO:0000313" key="1">
    <source>
        <dbReference type="EMBL" id="KAK9322019.1"/>
    </source>
</evidence>
<gene>
    <name evidence="1" type="ORF">V1517DRAFT_324715</name>
</gene>
<proteinExistence type="predicted"/>
<keyword evidence="2" id="KW-1185">Reference proteome</keyword>
<organism evidence="1 2">
    <name type="scientific">Lipomyces orientalis</name>
    <dbReference type="NCBI Taxonomy" id="1233043"/>
    <lineage>
        <taxon>Eukaryota</taxon>
        <taxon>Fungi</taxon>
        <taxon>Dikarya</taxon>
        <taxon>Ascomycota</taxon>
        <taxon>Saccharomycotina</taxon>
        <taxon>Lipomycetes</taxon>
        <taxon>Lipomycetales</taxon>
        <taxon>Lipomycetaceae</taxon>
        <taxon>Lipomyces</taxon>
    </lineage>
</organism>
<evidence type="ECO:0000313" key="2">
    <source>
        <dbReference type="Proteomes" id="UP001489719"/>
    </source>
</evidence>
<accession>A0ACC3TLL8</accession>